<dbReference type="Gene3D" id="3.40.50.1980">
    <property type="entry name" value="Nitrogenase molybdenum iron protein domain"/>
    <property type="match status" value="2"/>
</dbReference>
<evidence type="ECO:0000259" key="1">
    <source>
        <dbReference type="PROSITE" id="PS50983"/>
    </source>
</evidence>
<keyword evidence="3" id="KW-1185">Reference proteome</keyword>
<dbReference type="OrthoDB" id="9812528at2"/>
<dbReference type="AlphaFoldDB" id="A0A239KDC6"/>
<evidence type="ECO:0000313" key="2">
    <source>
        <dbReference type="EMBL" id="SNT15990.1"/>
    </source>
</evidence>
<dbReference type="Pfam" id="PF01497">
    <property type="entry name" value="Peripla_BP_2"/>
    <property type="match status" value="1"/>
</dbReference>
<dbReference type="RefSeq" id="WP_089357272.1">
    <property type="nucleotide sequence ID" value="NZ_FZPD01000004.1"/>
</dbReference>
<dbReference type="InterPro" id="IPR050902">
    <property type="entry name" value="ABC_Transporter_SBP"/>
</dbReference>
<dbReference type="SUPFAM" id="SSF53807">
    <property type="entry name" value="Helical backbone' metal receptor"/>
    <property type="match status" value="1"/>
</dbReference>
<gene>
    <name evidence="2" type="ORF">SAMN05421640_2574</name>
</gene>
<dbReference type="PROSITE" id="PS50983">
    <property type="entry name" value="FE_B12_PBP"/>
    <property type="match status" value="1"/>
</dbReference>
<dbReference type="PANTHER" id="PTHR30535">
    <property type="entry name" value="VITAMIN B12-BINDING PROTEIN"/>
    <property type="match status" value="1"/>
</dbReference>
<reference evidence="2 3" key="1">
    <citation type="submission" date="2017-06" db="EMBL/GenBank/DDBJ databases">
        <authorList>
            <person name="Kim H.J."/>
            <person name="Triplett B.A."/>
        </authorList>
    </citation>
    <scope>NUCLEOTIDE SEQUENCE [LARGE SCALE GENOMIC DNA]</scope>
    <source>
        <strain evidence="2 3">DSM 19307</strain>
    </source>
</reference>
<dbReference type="InterPro" id="IPR002491">
    <property type="entry name" value="ABC_transptr_periplasmic_BD"/>
</dbReference>
<protein>
    <submittedName>
        <fullName evidence="2">Iron complex transport system substrate-binding protein</fullName>
    </submittedName>
</protein>
<dbReference type="PANTHER" id="PTHR30535:SF34">
    <property type="entry name" value="MOLYBDATE-BINDING PROTEIN MOLA"/>
    <property type="match status" value="1"/>
</dbReference>
<dbReference type="GO" id="GO:0071281">
    <property type="term" value="P:cellular response to iron ion"/>
    <property type="evidence" value="ECO:0007669"/>
    <property type="project" value="TreeGrafter"/>
</dbReference>
<accession>A0A239KDC6</accession>
<feature type="domain" description="Fe/B12 periplasmic-binding" evidence="1">
    <location>
        <begin position="71"/>
        <end position="343"/>
    </location>
</feature>
<dbReference type="Proteomes" id="UP000198393">
    <property type="component" value="Unassembled WGS sequence"/>
</dbReference>
<proteinExistence type="predicted"/>
<organism evidence="2 3">
    <name type="scientific">Ekhidna lutea</name>
    <dbReference type="NCBI Taxonomy" id="447679"/>
    <lineage>
        <taxon>Bacteria</taxon>
        <taxon>Pseudomonadati</taxon>
        <taxon>Bacteroidota</taxon>
        <taxon>Cytophagia</taxon>
        <taxon>Cytophagales</taxon>
        <taxon>Reichenbachiellaceae</taxon>
        <taxon>Ekhidna</taxon>
    </lineage>
</organism>
<dbReference type="EMBL" id="FZPD01000004">
    <property type="protein sequence ID" value="SNT15990.1"/>
    <property type="molecule type" value="Genomic_DNA"/>
</dbReference>
<evidence type="ECO:0000313" key="3">
    <source>
        <dbReference type="Proteomes" id="UP000198393"/>
    </source>
</evidence>
<sequence>MNRFIFGIIILIWGCSAPKNEKSSVFSTNDIKYAKGFHIEKNEEGSFLVIDEPWPKAPKPIKYSLENVPNRIVCTSTSHLPFFEMLGEEDLVVGFPNINYISSKAFIDRANEGLITDLGPDGSMNMELLLGINPDAVIAFDMGGESQTLDKIKEAGIPVYYNSDFLEQSPLGRAEWIKFFGALLNKQHEADSIFSAIENEYLRLKELASKTENKPSILSGVVYGDTWFLPGGNNWAATFFNNAGGEYLWDTDTTTGWMELSFEAVYEKGHNADYWIGTSTLNSMDEMKGQDDRYAEFEAFKDQKVYNYSKKIGPNGGYDFFESGYSRPDLVLSDLIKVLHPELLPKYETVYFQQLN</sequence>
<name>A0A239KDC6_EKHLU</name>